<keyword evidence="2 5" id="KW-0812">Transmembrane</keyword>
<dbReference type="EMBL" id="JAEMGP010000017">
    <property type="protein sequence ID" value="KAG5198820.1"/>
    <property type="molecule type" value="Genomic_DNA"/>
</dbReference>
<evidence type="ECO:0000313" key="7">
    <source>
        <dbReference type="Proteomes" id="UP000664991"/>
    </source>
</evidence>
<gene>
    <name evidence="6" type="ORF">JEQ12_007416</name>
</gene>
<reference evidence="6 7" key="1">
    <citation type="submission" date="2020-12" db="EMBL/GenBank/DDBJ databases">
        <title>De novo assembly of Tibetan sheep genome.</title>
        <authorList>
            <person name="Li X."/>
        </authorList>
    </citation>
    <scope>NUCLEOTIDE SEQUENCE [LARGE SCALE GENOMIC DNA]</scope>
    <source>
        <tissue evidence="6">Heart</tissue>
    </source>
</reference>
<feature type="transmembrane region" description="Helical" evidence="5">
    <location>
        <begin position="198"/>
        <end position="216"/>
    </location>
</feature>
<keyword evidence="4 5" id="KW-0472">Membrane</keyword>
<evidence type="ECO:0000256" key="1">
    <source>
        <dbReference type="ARBA" id="ARBA00004141"/>
    </source>
</evidence>
<feature type="transmembrane region" description="Helical" evidence="5">
    <location>
        <begin position="32"/>
        <end position="54"/>
    </location>
</feature>
<organism evidence="6 7">
    <name type="scientific">Ovis aries</name>
    <name type="common">Sheep</name>
    <dbReference type="NCBI Taxonomy" id="9940"/>
    <lineage>
        <taxon>Eukaryota</taxon>
        <taxon>Metazoa</taxon>
        <taxon>Chordata</taxon>
        <taxon>Craniata</taxon>
        <taxon>Vertebrata</taxon>
        <taxon>Euteleostomi</taxon>
        <taxon>Mammalia</taxon>
        <taxon>Eutheria</taxon>
        <taxon>Laurasiatheria</taxon>
        <taxon>Artiodactyla</taxon>
        <taxon>Ruminantia</taxon>
        <taxon>Pecora</taxon>
        <taxon>Bovidae</taxon>
        <taxon>Caprinae</taxon>
        <taxon>Ovis</taxon>
    </lineage>
</organism>
<evidence type="ECO:0000256" key="3">
    <source>
        <dbReference type="ARBA" id="ARBA00022989"/>
    </source>
</evidence>
<evidence type="ECO:0000313" key="6">
    <source>
        <dbReference type="EMBL" id="KAG5198820.1"/>
    </source>
</evidence>
<feature type="transmembrane region" description="Helical" evidence="5">
    <location>
        <begin position="157"/>
        <end position="178"/>
    </location>
</feature>
<dbReference type="GO" id="GO:0016020">
    <property type="term" value="C:membrane"/>
    <property type="evidence" value="ECO:0007669"/>
    <property type="project" value="UniProtKB-SubCell"/>
</dbReference>
<sequence>MTGISLVARRAPDPFSCQTQPLACRKDRHPKYLLFQLFPILESVLLSSATGHLLPSHRLSLERKGSLVSPAWFQTTTFSFGVLAYCSWPQGDSWNQSCGTFQSLDDIPDFAWKVSAAMLLGGWLLLAFSTILLLSWALAPKGLCPRRGSGSVPGVQAAAAIATIVGLLVFPVSLASPFAKEACVASSMYHGGQYQLGWGYVTAILSAVLASLLPVIRRPHVTEVQWRTIFFSSDTGSVILAPETTK</sequence>
<feature type="transmembrane region" description="Helical" evidence="5">
    <location>
        <begin position="110"/>
        <end position="136"/>
    </location>
</feature>
<dbReference type="Proteomes" id="UP000664991">
    <property type="component" value="Chromosome 17"/>
</dbReference>
<evidence type="ECO:0000256" key="4">
    <source>
        <dbReference type="ARBA" id="ARBA00023136"/>
    </source>
</evidence>
<evidence type="ECO:0008006" key="8">
    <source>
        <dbReference type="Google" id="ProtNLM"/>
    </source>
</evidence>
<dbReference type="PANTHER" id="PTHR12489:SF20">
    <property type="entry name" value="LHFPL TETRASPAN SUBFAMILY MEMBER 7 PROTEIN"/>
    <property type="match status" value="1"/>
</dbReference>
<proteinExistence type="predicted"/>
<comment type="subcellular location">
    <subcellularLocation>
        <location evidence="1">Membrane</location>
        <topology evidence="1">Multi-pass membrane protein</topology>
    </subcellularLocation>
</comment>
<comment type="caution">
    <text evidence="6">The sequence shown here is derived from an EMBL/GenBank/DDBJ whole genome shotgun (WGS) entry which is preliminary data.</text>
</comment>
<name>A0A836CTX8_SHEEP</name>
<evidence type="ECO:0000256" key="5">
    <source>
        <dbReference type="SAM" id="Phobius"/>
    </source>
</evidence>
<keyword evidence="3 5" id="KW-1133">Transmembrane helix</keyword>
<accession>A0A836CTX8</accession>
<dbReference type="Pfam" id="PF10242">
    <property type="entry name" value="L_HMGIC_fpl"/>
    <property type="match status" value="1"/>
</dbReference>
<dbReference type="PANTHER" id="PTHR12489">
    <property type="entry name" value="LIPOMA HMGIC FUSION PARTNER-LIKE PROTEIN"/>
    <property type="match status" value="1"/>
</dbReference>
<evidence type="ECO:0000256" key="2">
    <source>
        <dbReference type="ARBA" id="ARBA00022692"/>
    </source>
</evidence>
<protein>
    <recommendedName>
        <fullName evidence="8">Transmembrane protein 211</fullName>
    </recommendedName>
</protein>
<dbReference type="AlphaFoldDB" id="A0A836CTX8"/>
<dbReference type="InterPro" id="IPR019372">
    <property type="entry name" value="LHFPL"/>
</dbReference>